<sequence length="86" mass="9543">MVKCTSFGTLSRSSQRKRLTEQLSSRCRRRIPGKAAGHQKCFSGQTRSPVVECCCCSVRRGTIAGCPAAEDRCCDWGASSRRKRFP</sequence>
<keyword evidence="3" id="KW-1185">Reference proteome</keyword>
<evidence type="ECO:0000313" key="2">
    <source>
        <dbReference type="EMBL" id="EYC14651.1"/>
    </source>
</evidence>
<evidence type="ECO:0000313" key="3">
    <source>
        <dbReference type="Proteomes" id="UP000024635"/>
    </source>
</evidence>
<feature type="region of interest" description="Disordered" evidence="1">
    <location>
        <begin position="1"/>
        <end position="23"/>
    </location>
</feature>
<proteinExistence type="predicted"/>
<name>A0A016UIE2_9BILA</name>
<accession>A0A016UIE2</accession>
<reference evidence="3" key="1">
    <citation type="journal article" date="2015" name="Nat. Genet.">
        <title>The genome and transcriptome of the zoonotic hookworm Ancylostoma ceylanicum identify infection-specific gene families.</title>
        <authorList>
            <person name="Schwarz E.M."/>
            <person name="Hu Y."/>
            <person name="Antoshechkin I."/>
            <person name="Miller M.M."/>
            <person name="Sternberg P.W."/>
            <person name="Aroian R.V."/>
        </authorList>
    </citation>
    <scope>NUCLEOTIDE SEQUENCE</scope>
    <source>
        <strain evidence="3">HY135</strain>
    </source>
</reference>
<feature type="compositionally biased region" description="Polar residues" evidence="1">
    <location>
        <begin position="1"/>
        <end position="13"/>
    </location>
</feature>
<dbReference type="AlphaFoldDB" id="A0A016UIE2"/>
<dbReference type="EMBL" id="JARK01001376">
    <property type="protein sequence ID" value="EYC14651.1"/>
    <property type="molecule type" value="Genomic_DNA"/>
</dbReference>
<comment type="caution">
    <text evidence="2">The sequence shown here is derived from an EMBL/GenBank/DDBJ whole genome shotgun (WGS) entry which is preliminary data.</text>
</comment>
<organism evidence="2 3">
    <name type="scientific">Ancylostoma ceylanicum</name>
    <dbReference type="NCBI Taxonomy" id="53326"/>
    <lineage>
        <taxon>Eukaryota</taxon>
        <taxon>Metazoa</taxon>
        <taxon>Ecdysozoa</taxon>
        <taxon>Nematoda</taxon>
        <taxon>Chromadorea</taxon>
        <taxon>Rhabditida</taxon>
        <taxon>Rhabditina</taxon>
        <taxon>Rhabditomorpha</taxon>
        <taxon>Strongyloidea</taxon>
        <taxon>Ancylostomatidae</taxon>
        <taxon>Ancylostomatinae</taxon>
        <taxon>Ancylostoma</taxon>
    </lineage>
</organism>
<gene>
    <name evidence="2" type="primary">Acey_s0040.g327</name>
    <name evidence="2" type="ORF">Y032_0040g327</name>
</gene>
<evidence type="ECO:0000256" key="1">
    <source>
        <dbReference type="SAM" id="MobiDB-lite"/>
    </source>
</evidence>
<dbReference type="OrthoDB" id="417112at2759"/>
<protein>
    <submittedName>
        <fullName evidence="2">Uncharacterized protein</fullName>
    </submittedName>
</protein>
<dbReference type="Proteomes" id="UP000024635">
    <property type="component" value="Unassembled WGS sequence"/>
</dbReference>